<dbReference type="Proteomes" id="UP000596742">
    <property type="component" value="Unassembled WGS sequence"/>
</dbReference>
<reference evidence="2" key="1">
    <citation type="submission" date="2018-11" db="EMBL/GenBank/DDBJ databases">
        <authorList>
            <person name="Alioto T."/>
            <person name="Alioto T."/>
        </authorList>
    </citation>
    <scope>NUCLEOTIDE SEQUENCE</scope>
</reference>
<accession>A0A8B6GID8</accession>
<dbReference type="Gene3D" id="1.10.150.50">
    <property type="entry name" value="Transcription Factor, Ets-1"/>
    <property type="match status" value="1"/>
</dbReference>
<evidence type="ECO:0008006" key="4">
    <source>
        <dbReference type="Google" id="ProtNLM"/>
    </source>
</evidence>
<gene>
    <name evidence="2" type="ORF">MGAL_10B046282</name>
</gene>
<dbReference type="EMBL" id="UYJE01008473">
    <property type="protein sequence ID" value="VDI64179.1"/>
    <property type="molecule type" value="Genomic_DNA"/>
</dbReference>
<organism evidence="2 3">
    <name type="scientific">Mytilus galloprovincialis</name>
    <name type="common">Mediterranean mussel</name>
    <dbReference type="NCBI Taxonomy" id="29158"/>
    <lineage>
        <taxon>Eukaryota</taxon>
        <taxon>Metazoa</taxon>
        <taxon>Spiralia</taxon>
        <taxon>Lophotrochozoa</taxon>
        <taxon>Mollusca</taxon>
        <taxon>Bivalvia</taxon>
        <taxon>Autobranchia</taxon>
        <taxon>Pteriomorphia</taxon>
        <taxon>Mytilida</taxon>
        <taxon>Mytiloidea</taxon>
        <taxon>Mytilidae</taxon>
        <taxon>Mytilinae</taxon>
        <taxon>Mytilus</taxon>
    </lineage>
</organism>
<comment type="caution">
    <text evidence="2">The sequence shown here is derived from an EMBL/GenBank/DDBJ whole genome shotgun (WGS) entry which is preliminary data.</text>
</comment>
<sequence length="403" mass="46823">MCLGDHLYYKFIFQSVRMDISVSEFLQQLGPEFMKYKQTFMENEFCDSSSLRAMNIEVDLDYMFETNPLPLGHKRKLQYALKNLESVTCTEKNEVYIAPPESSCTEKKNMDKIKEKLESNLQLKEKEKADYVHKRRQMDIIISDPDPIGPLKSTRCGNCHMRGHKADGNRGNKPCTLPPCNSWKDCGQKDKHTDYKVQCKQFDKDIKNADKEIEEMSGEIARLTSFQEKANSSFIGVIKERLRQTNKKKYINSNVLMRDVIYLKDFFNNEIPNHPQSLDEEEFSQILNDRAKKTLARYQIKKNIIYDDISDEEPPQKIQKVVTSKPETPLIAPQATKVQQMDYSNLFMQNPLQNSYQNPYQNPYGMYAAGYHGYNPYMLYQQGLQQNVEVKPPLPLGPPPDSE</sequence>
<feature type="coiled-coil region" evidence="1">
    <location>
        <begin position="107"/>
        <end position="134"/>
    </location>
</feature>
<keyword evidence="1" id="KW-0175">Coiled coil</keyword>
<proteinExistence type="predicted"/>
<dbReference type="AlphaFoldDB" id="A0A8B6GID8"/>
<name>A0A8B6GID8_MYTGA</name>
<dbReference type="InterPro" id="IPR013761">
    <property type="entry name" value="SAM/pointed_sf"/>
</dbReference>
<evidence type="ECO:0000313" key="2">
    <source>
        <dbReference type="EMBL" id="VDI64179.1"/>
    </source>
</evidence>
<dbReference type="OrthoDB" id="6099736at2759"/>
<protein>
    <recommendedName>
        <fullName evidence="4">SAM domain-containing protein</fullName>
    </recommendedName>
</protein>
<evidence type="ECO:0000256" key="1">
    <source>
        <dbReference type="SAM" id="Coils"/>
    </source>
</evidence>
<keyword evidence="3" id="KW-1185">Reference proteome</keyword>
<evidence type="ECO:0000313" key="3">
    <source>
        <dbReference type="Proteomes" id="UP000596742"/>
    </source>
</evidence>